<dbReference type="Gene3D" id="1.10.10.60">
    <property type="entry name" value="Homeodomain-like"/>
    <property type="match status" value="1"/>
</dbReference>
<evidence type="ECO:0000313" key="5">
    <source>
        <dbReference type="EMBL" id="GMQ30765.1"/>
    </source>
</evidence>
<keyword evidence="6" id="KW-1185">Reference proteome</keyword>
<dbReference type="PROSITE" id="PS01124">
    <property type="entry name" value="HTH_ARAC_FAMILY_2"/>
    <property type="match status" value="1"/>
</dbReference>
<proteinExistence type="predicted"/>
<dbReference type="PRINTS" id="PR00032">
    <property type="entry name" value="HTHARAC"/>
</dbReference>
<comment type="caution">
    <text evidence="5">The sequence shown here is derived from an EMBL/GenBank/DDBJ whole genome shotgun (WGS) entry which is preliminary data.</text>
</comment>
<sequence>MQFVSSSIYFKAKALCFLEGMPRNRLQTHDTRPEVFHGSKYLPIELFYEIYEWAGDQLAPGFSIRQGKQLNTDDYGTLGLSWKTSWQAGDILERLQRYMILVTDQGSVRLQEENGLSQLFLHRPPNRKGIQIANEVSFVMLTGILEEVTGKKILPIGVTFQHSDTSSAEALQEFFQCPVEFDAVHNSLQFRTHSLQIRTIKADKSIHQFLVDRLEEEKKGIFSQSDRMLLDIHYLITESLPSGIPSIIQIADHLHISARTLKRRLAEKGLTFRDQIQSIQQETAQDLLSNSSLSVAEIAFQTGFSEQSAFNRAFKRWTQLSPMEYRKSK</sequence>
<dbReference type="InterPro" id="IPR018060">
    <property type="entry name" value="HTH_AraC"/>
</dbReference>
<evidence type="ECO:0000256" key="2">
    <source>
        <dbReference type="ARBA" id="ARBA00023125"/>
    </source>
</evidence>
<accession>A0ABQ6PU09</accession>
<dbReference type="InterPro" id="IPR009057">
    <property type="entry name" value="Homeodomain-like_sf"/>
</dbReference>
<evidence type="ECO:0000259" key="4">
    <source>
        <dbReference type="PROSITE" id="PS01124"/>
    </source>
</evidence>
<dbReference type="Pfam" id="PF12625">
    <property type="entry name" value="Arabinose_bd"/>
    <property type="match status" value="1"/>
</dbReference>
<evidence type="ECO:0000256" key="3">
    <source>
        <dbReference type="ARBA" id="ARBA00023163"/>
    </source>
</evidence>
<dbReference type="Proteomes" id="UP001338309">
    <property type="component" value="Unassembled WGS sequence"/>
</dbReference>
<dbReference type="EMBL" id="BTPD01000012">
    <property type="protein sequence ID" value="GMQ30765.1"/>
    <property type="molecule type" value="Genomic_DNA"/>
</dbReference>
<dbReference type="Pfam" id="PF12833">
    <property type="entry name" value="HTH_18"/>
    <property type="match status" value="1"/>
</dbReference>
<dbReference type="InterPro" id="IPR032687">
    <property type="entry name" value="AraC-type_N"/>
</dbReference>
<evidence type="ECO:0000313" key="6">
    <source>
        <dbReference type="Proteomes" id="UP001338309"/>
    </source>
</evidence>
<keyword evidence="1" id="KW-0805">Transcription regulation</keyword>
<evidence type="ECO:0000256" key="1">
    <source>
        <dbReference type="ARBA" id="ARBA00023015"/>
    </source>
</evidence>
<reference evidence="5 6" key="1">
    <citation type="submission" date="2023-08" db="EMBL/GenBank/DDBJ databases">
        <title>Draft genome sequence of Algoriphagus confluentis.</title>
        <authorList>
            <person name="Takatani N."/>
            <person name="Hosokawa M."/>
            <person name="Sawabe T."/>
        </authorList>
    </citation>
    <scope>NUCLEOTIDE SEQUENCE [LARGE SCALE GENOMIC DNA]</scope>
    <source>
        <strain evidence="5 6">NBRC 111222</strain>
    </source>
</reference>
<dbReference type="RefSeq" id="WP_338225470.1">
    <property type="nucleotide sequence ID" value="NZ_BTPD01000012.1"/>
</dbReference>
<organism evidence="5 6">
    <name type="scientific">Algoriphagus confluentis</name>
    <dbReference type="NCBI Taxonomy" id="1697556"/>
    <lineage>
        <taxon>Bacteria</taxon>
        <taxon>Pseudomonadati</taxon>
        <taxon>Bacteroidota</taxon>
        <taxon>Cytophagia</taxon>
        <taxon>Cytophagales</taxon>
        <taxon>Cyclobacteriaceae</taxon>
        <taxon>Algoriphagus</taxon>
    </lineage>
</organism>
<dbReference type="PANTHER" id="PTHR47894">
    <property type="entry name" value="HTH-TYPE TRANSCRIPTIONAL REGULATOR GADX"/>
    <property type="match status" value="1"/>
</dbReference>
<keyword evidence="2" id="KW-0238">DNA-binding</keyword>
<dbReference type="SMART" id="SM00342">
    <property type="entry name" value="HTH_ARAC"/>
    <property type="match status" value="1"/>
</dbReference>
<feature type="domain" description="HTH araC/xylS-type" evidence="4">
    <location>
        <begin position="230"/>
        <end position="328"/>
    </location>
</feature>
<name>A0ABQ6PU09_9BACT</name>
<dbReference type="SUPFAM" id="SSF46689">
    <property type="entry name" value="Homeodomain-like"/>
    <property type="match status" value="1"/>
</dbReference>
<dbReference type="PANTHER" id="PTHR47894:SF4">
    <property type="entry name" value="HTH-TYPE TRANSCRIPTIONAL REGULATOR GADX"/>
    <property type="match status" value="1"/>
</dbReference>
<keyword evidence="3" id="KW-0804">Transcription</keyword>
<dbReference type="InterPro" id="IPR020449">
    <property type="entry name" value="Tscrpt_reg_AraC-type_HTH"/>
</dbReference>
<protein>
    <submittedName>
        <fullName evidence="5">HTH-type transcriptional regulator VqsM</fullName>
    </submittedName>
</protein>
<gene>
    <name evidence="5" type="primary">vqsM</name>
    <name evidence="5" type="ORF">Aconfl_34080</name>
</gene>